<dbReference type="PANTHER" id="PTHR10773:SF19">
    <property type="match status" value="1"/>
</dbReference>
<dbReference type="RefSeq" id="XP_050518316.1">
    <property type="nucleotide sequence ID" value="XM_050662359.1"/>
</dbReference>
<dbReference type="GeneID" id="126892721"/>
<sequence length="634" mass="74312">MVDAQSNNEPMEEENDILMEDNNILVSQAKSNENIVGQNEKEHILPTVHRKKKHFQPKIKVSRKRQRNVDEWKKRNATLCRQRGEAYTNYKSELKPAKNIVKGTNLCPEKCRRQCSQVFTIEDREKILSSWYKLDINAKNSFLYNSIKIIPTHRQRTGALKHKTASFQYNVTYGAKQTITCKRAFISLYNISMKKVDLIQKQIKMGLAAPLPDKRGKHSNRPNKIQDDVVAYIIQHISSFPSELSHYSRNCNIHKKYLSPLLSLPIMHKLYIDTCNADKVQNRFKVKECTYRNIFNNEFNLSFGHPKSDTCSTCDSGAANEEHIENYKAAFEAQNIDRELAKNSDGVAYMTFDLQQTMPLPRLSTSKAFYLRQMWFYNLGIHIITKEVDKTIFCTWTEDQACRGSSEIASCLLRTIEVELALKQKNHLIIWTDSCAGQNKNFLIVCVYEYLIQKGIFQIIDHKFPEVGHSYLDSDRDFGRIEKRLRKHQTICTPQQYREIIASANKKNNMVIDMQHHFKDTENLLNKMQLMNRKKDVLNEKVYFRDGIKWIRVDTYGSYLFKESFDYGTPFKKVNIFKNLKKPSTLSEDFDIPRLFRKTGALSKEKIDNLTQQLPFVPEQHRWFYELILRENNE</sequence>
<evidence type="ECO:0000313" key="2">
    <source>
        <dbReference type="EnsemblMetazoa" id="XP_050518316.1"/>
    </source>
</evidence>
<reference evidence="2" key="1">
    <citation type="submission" date="2025-05" db="UniProtKB">
        <authorList>
            <consortium name="EnsemblMetazoa"/>
        </authorList>
    </citation>
    <scope>IDENTIFICATION</scope>
</reference>
<accession>A0ABM5L7A7</accession>
<dbReference type="RefSeq" id="XP_050518315.1">
    <property type="nucleotide sequence ID" value="XM_050662358.1"/>
</dbReference>
<dbReference type="EnsemblMetazoa" id="XM_050662358.1">
    <property type="protein sequence ID" value="XP_050518315.1"/>
    <property type="gene ID" value="LOC126892721"/>
</dbReference>
<protein>
    <recommendedName>
        <fullName evidence="1">DUF7869 domain-containing protein</fullName>
    </recommendedName>
</protein>
<feature type="domain" description="DUF7869" evidence="1">
    <location>
        <begin position="399"/>
        <end position="533"/>
    </location>
</feature>
<organism evidence="2 3">
    <name type="scientific">Diabrotica virgifera virgifera</name>
    <name type="common">western corn rootworm</name>
    <dbReference type="NCBI Taxonomy" id="50390"/>
    <lineage>
        <taxon>Eukaryota</taxon>
        <taxon>Metazoa</taxon>
        <taxon>Ecdysozoa</taxon>
        <taxon>Arthropoda</taxon>
        <taxon>Hexapoda</taxon>
        <taxon>Insecta</taxon>
        <taxon>Pterygota</taxon>
        <taxon>Neoptera</taxon>
        <taxon>Endopterygota</taxon>
        <taxon>Coleoptera</taxon>
        <taxon>Polyphaga</taxon>
        <taxon>Cucujiformia</taxon>
        <taxon>Chrysomeloidea</taxon>
        <taxon>Chrysomelidae</taxon>
        <taxon>Galerucinae</taxon>
        <taxon>Diabroticina</taxon>
        <taxon>Diabroticites</taxon>
        <taxon>Diabrotica</taxon>
    </lineage>
</organism>
<keyword evidence="3" id="KW-1185">Reference proteome</keyword>
<dbReference type="EnsemblMetazoa" id="XM_050662359.1">
    <property type="protein sequence ID" value="XP_050518316.1"/>
    <property type="gene ID" value="LOC126892721"/>
</dbReference>
<evidence type="ECO:0000259" key="1">
    <source>
        <dbReference type="Pfam" id="PF25273"/>
    </source>
</evidence>
<proteinExistence type="predicted"/>
<dbReference type="Proteomes" id="UP001652700">
    <property type="component" value="Unplaced"/>
</dbReference>
<dbReference type="PANTHER" id="PTHR10773">
    <property type="entry name" value="DNA-DIRECTED RNA POLYMERASES I, II, AND III SUBUNIT RPABC2"/>
    <property type="match status" value="1"/>
</dbReference>
<name>A0ABM5L7A7_DIAVI</name>
<evidence type="ECO:0000313" key="3">
    <source>
        <dbReference type="Proteomes" id="UP001652700"/>
    </source>
</evidence>
<dbReference type="InterPro" id="IPR057191">
    <property type="entry name" value="DUF7869"/>
</dbReference>
<dbReference type="Pfam" id="PF25273">
    <property type="entry name" value="DUF7869"/>
    <property type="match status" value="1"/>
</dbReference>